<protein>
    <recommendedName>
        <fullName evidence="3">protein-tyrosine-phosphatase</fullName>
        <ecNumber evidence="3">3.1.3.48</ecNumber>
    </recommendedName>
</protein>
<dbReference type="PANTHER" id="PTHR45706:SF1">
    <property type="entry name" value="PEZ, ISOFORM A"/>
    <property type="match status" value="1"/>
</dbReference>
<organism evidence="12 13">
    <name type="scientific">Ridgeia piscesae</name>
    <name type="common">Tubeworm</name>
    <dbReference type="NCBI Taxonomy" id="27915"/>
    <lineage>
        <taxon>Eukaryota</taxon>
        <taxon>Metazoa</taxon>
        <taxon>Spiralia</taxon>
        <taxon>Lophotrochozoa</taxon>
        <taxon>Annelida</taxon>
        <taxon>Polychaeta</taxon>
        <taxon>Sedentaria</taxon>
        <taxon>Canalipalpata</taxon>
        <taxon>Sabellida</taxon>
        <taxon>Siboglinidae</taxon>
        <taxon>Ridgeia</taxon>
    </lineage>
</organism>
<comment type="similarity">
    <text evidence="2">Belongs to the protein-tyrosine phosphatase family. Non-receptor class subfamily.</text>
</comment>
<dbReference type="InterPro" id="IPR014352">
    <property type="entry name" value="FERM/acyl-CoA-bd_prot_sf"/>
</dbReference>
<dbReference type="SUPFAM" id="SSF47031">
    <property type="entry name" value="Second domain of FERM"/>
    <property type="match status" value="1"/>
</dbReference>
<dbReference type="PRINTS" id="PR00700">
    <property type="entry name" value="PRTYPHPHTASE"/>
</dbReference>
<dbReference type="PANTHER" id="PTHR45706">
    <property type="entry name" value="TYROSINE-PROTEIN PHOSPHATASE"/>
    <property type="match status" value="1"/>
</dbReference>
<dbReference type="InterPro" id="IPR035963">
    <property type="entry name" value="FERM_2"/>
</dbReference>
<dbReference type="InterPro" id="IPR000387">
    <property type="entry name" value="Tyr_Pase_dom"/>
</dbReference>
<dbReference type="Pfam" id="PF09379">
    <property type="entry name" value="FERM_N"/>
    <property type="match status" value="1"/>
</dbReference>
<dbReference type="FunFam" id="3.10.20.90:FF:000039">
    <property type="entry name" value="Tyrosine-protein phosphatase non-receptor type"/>
    <property type="match status" value="1"/>
</dbReference>
<keyword evidence="6" id="KW-0904">Protein phosphatase</keyword>
<reference evidence="12" key="1">
    <citation type="journal article" date="2023" name="Mol. Biol. Evol.">
        <title>Third-Generation Sequencing Reveals the Adaptive Role of the Epigenome in Three Deep-Sea Polychaetes.</title>
        <authorList>
            <person name="Perez M."/>
            <person name="Aroh O."/>
            <person name="Sun Y."/>
            <person name="Lan Y."/>
            <person name="Juniper S.K."/>
            <person name="Young C.R."/>
            <person name="Angers B."/>
            <person name="Qian P.Y."/>
        </authorList>
    </citation>
    <scope>NUCLEOTIDE SEQUENCE</scope>
    <source>
        <strain evidence="12">R07B-5</strain>
    </source>
</reference>
<dbReference type="Pfam" id="PF00373">
    <property type="entry name" value="FERM_M"/>
    <property type="match status" value="1"/>
</dbReference>
<dbReference type="InterPro" id="IPR019748">
    <property type="entry name" value="FERM_central"/>
</dbReference>
<keyword evidence="4" id="KW-0963">Cytoplasm</keyword>
<dbReference type="InterPro" id="IPR019747">
    <property type="entry name" value="FERM_CS"/>
</dbReference>
<dbReference type="SUPFAM" id="SSF50729">
    <property type="entry name" value="PH domain-like"/>
    <property type="match status" value="1"/>
</dbReference>
<dbReference type="GO" id="GO:0005856">
    <property type="term" value="C:cytoskeleton"/>
    <property type="evidence" value="ECO:0007669"/>
    <property type="project" value="UniProtKB-SubCell"/>
</dbReference>
<evidence type="ECO:0000256" key="6">
    <source>
        <dbReference type="ARBA" id="ARBA00022912"/>
    </source>
</evidence>
<dbReference type="PROSITE" id="PS50057">
    <property type="entry name" value="FERM_3"/>
    <property type="match status" value="1"/>
</dbReference>
<proteinExistence type="inferred from homology"/>
<sequence>MPFKFGFKRARRYNVSSKNSYVVCIHLLDNSLIECTLTSESTGRDCLDNIAQRIELCRADCFGLRYVNKKLQFRWIELDKALKKQLDKHADSSLLYFGVMFYIPSAHKIEDEMTRYQYYLQLKMDVIDGKLPCTPEQAVLLASYSVQAEFGDHEPERHTAEYLKDFVLLPRNMTTDDRTLADLTLEIVSTHHNLQGLPPAIAELQYIIEAQKLDGYGVEYYSAKVTTTKGVDSSEVQLGTSFVGIVVKVKKLKSQEHVECFKWSDISNVSHSRRMFGVTSSVNSHTIHFQMDDPDIAKYLYKICSLYHKFYTGSHQNSLYGSQLEVSPETGVRGPLPDIQQSTQPPSDVTDGQCVAEQPPGQSQMDDATQAACIYQSPPPTVDPPQCTSLGPNYPDTTAFSADQPIVDMQYGNGHIYQMMVGADIPAIPPVPPQAAPHQHYLQNAKYANNRSMALPAYRPSPAYETVMRQRLEHLQPAMPDAQVIDPRHQDLAGNIHLAQVYMHPETMAHSQPEIGRVPPPYMQYLAQMGRANGAYMNGGPDVNYGDERVPRPVDRACSLIIYPTYGTPPDLSGAVPQSQYSMSEHLINETLMNQYKPPPPYPHHPNSSSTPDLATLQTSHSNLSSSPDLVSRKNIGNGGTTMLSLVRQSQLDQSIENLSLDTQNMNISHKMAQQAREISDANTDSSPVEIFILDPPMPYPSQHAPLQYSQSDVSGMERSIELRLGQTAHPVGDYRNQRMPSQSSPESVASAHASDVTESSVEHNSPPEGACKTPEVDECDDMKIKRRTMGPMKVAALNGLTVARGSVLDLVDSENRAPVDDRRQSLEGRLEEDQVFVEFEKIPKKRVRWNCGIAETEENCCRNRFNDVLPYDDCCVKLKPTKDNPTGYINASHLTVDVAGEQWWYIAAQAPLQNTLNDFWQMIWEQEVHVIAMLTAIEEAGKSKCLLYWPSQPSPQNKARYGDFVVTLQFSQSSRCYITRGFNMRDMRSGRERLVWHLQYTDWPDHGCPDDAYAFLSFLDELESVRRHVSAEDGTGKLLPTLVHCSAGVGRTGVLILVELVKACLQHNHNIDIPAMLERLRGQRMHLVQTISQYRFVYKSLVQYLKNLRLI</sequence>
<feature type="compositionally biased region" description="Polar residues" evidence="8">
    <location>
        <begin position="616"/>
        <end position="629"/>
    </location>
</feature>
<feature type="domain" description="Tyrosine-protein phosphatase" evidence="9">
    <location>
        <begin position="836"/>
        <end position="1105"/>
    </location>
</feature>
<dbReference type="SMART" id="SM00194">
    <property type="entry name" value="PTPc"/>
    <property type="match status" value="1"/>
</dbReference>
<comment type="caution">
    <text evidence="12">The sequence shown here is derived from an EMBL/GenBank/DDBJ whole genome shotgun (WGS) entry which is preliminary data.</text>
</comment>
<dbReference type="PRINTS" id="PR00935">
    <property type="entry name" value="BAND41"/>
</dbReference>
<gene>
    <name evidence="12" type="ORF">NP493_437g02016</name>
</gene>
<dbReference type="InterPro" id="IPR029021">
    <property type="entry name" value="Prot-tyrosine_phosphatase-like"/>
</dbReference>
<evidence type="ECO:0000256" key="7">
    <source>
        <dbReference type="ARBA" id="ARBA00023212"/>
    </source>
</evidence>
<dbReference type="SMART" id="SM00295">
    <property type="entry name" value="B41"/>
    <property type="match status" value="1"/>
</dbReference>
<evidence type="ECO:0000256" key="8">
    <source>
        <dbReference type="SAM" id="MobiDB-lite"/>
    </source>
</evidence>
<evidence type="ECO:0000313" key="13">
    <source>
        <dbReference type="Proteomes" id="UP001209878"/>
    </source>
</evidence>
<dbReference type="Pfam" id="PF00102">
    <property type="entry name" value="Y_phosphatase"/>
    <property type="match status" value="1"/>
</dbReference>
<feature type="compositionally biased region" description="Polar residues" evidence="8">
    <location>
        <begin position="739"/>
        <end position="748"/>
    </location>
</feature>
<dbReference type="GO" id="GO:0004725">
    <property type="term" value="F:protein tyrosine phosphatase activity"/>
    <property type="evidence" value="ECO:0007669"/>
    <property type="project" value="UniProtKB-EC"/>
</dbReference>
<dbReference type="Gene3D" id="2.30.29.30">
    <property type="entry name" value="Pleckstrin-homology domain (PH domain)/Phosphotyrosine-binding domain (PTB)"/>
    <property type="match status" value="1"/>
</dbReference>
<dbReference type="InterPro" id="IPR018979">
    <property type="entry name" value="FERM_N"/>
</dbReference>
<keyword evidence="13" id="KW-1185">Reference proteome</keyword>
<dbReference type="CDD" id="cd14473">
    <property type="entry name" value="FERM_B-lobe"/>
    <property type="match status" value="1"/>
</dbReference>
<dbReference type="PROSITE" id="PS50056">
    <property type="entry name" value="TYR_PHOSPHATASE_2"/>
    <property type="match status" value="1"/>
</dbReference>
<feature type="domain" description="FERM" evidence="11">
    <location>
        <begin position="21"/>
        <end position="315"/>
    </location>
</feature>
<dbReference type="SMART" id="SM00404">
    <property type="entry name" value="PTPc_motif"/>
    <property type="match status" value="1"/>
</dbReference>
<dbReference type="PROSITE" id="PS00383">
    <property type="entry name" value="TYR_PHOSPHATASE_1"/>
    <property type="match status" value="1"/>
</dbReference>
<dbReference type="InterPro" id="IPR003595">
    <property type="entry name" value="Tyr_Pase_cat"/>
</dbReference>
<dbReference type="CDD" id="cd17099">
    <property type="entry name" value="FERM_F1_PTPN14_like"/>
    <property type="match status" value="1"/>
</dbReference>
<dbReference type="EC" id="3.1.3.48" evidence="3"/>
<dbReference type="PROSITE" id="PS50055">
    <property type="entry name" value="TYR_PHOSPHATASE_PTP"/>
    <property type="match status" value="1"/>
</dbReference>
<name>A0AAD9L045_RIDPI</name>
<dbReference type="InterPro" id="IPR019749">
    <property type="entry name" value="Band_41_domain"/>
</dbReference>
<evidence type="ECO:0000256" key="4">
    <source>
        <dbReference type="ARBA" id="ARBA00022490"/>
    </source>
</evidence>
<feature type="region of interest" description="Disordered" evidence="8">
    <location>
        <begin position="732"/>
        <end position="776"/>
    </location>
</feature>
<dbReference type="InterPro" id="IPR016130">
    <property type="entry name" value="Tyr_Pase_AS"/>
</dbReference>
<evidence type="ECO:0000256" key="1">
    <source>
        <dbReference type="ARBA" id="ARBA00004245"/>
    </source>
</evidence>
<dbReference type="Proteomes" id="UP001209878">
    <property type="component" value="Unassembled WGS sequence"/>
</dbReference>
<evidence type="ECO:0000256" key="5">
    <source>
        <dbReference type="ARBA" id="ARBA00022801"/>
    </source>
</evidence>
<dbReference type="Gene3D" id="1.20.80.10">
    <property type="match status" value="1"/>
</dbReference>
<feature type="region of interest" description="Disordered" evidence="8">
    <location>
        <begin position="326"/>
        <end position="363"/>
    </location>
</feature>
<dbReference type="AlphaFoldDB" id="A0AAD9L045"/>
<feature type="region of interest" description="Disordered" evidence="8">
    <location>
        <begin position="593"/>
        <end position="632"/>
    </location>
</feature>
<accession>A0AAD9L045</accession>
<dbReference type="InterPro" id="IPR000242">
    <property type="entry name" value="PTP_cat"/>
</dbReference>
<evidence type="ECO:0000256" key="3">
    <source>
        <dbReference type="ARBA" id="ARBA00013064"/>
    </source>
</evidence>
<evidence type="ECO:0000259" key="11">
    <source>
        <dbReference type="PROSITE" id="PS50057"/>
    </source>
</evidence>
<dbReference type="Gene3D" id="3.10.20.90">
    <property type="entry name" value="Phosphatidylinositol 3-kinase Catalytic Subunit, Chain A, domain 1"/>
    <property type="match status" value="1"/>
</dbReference>
<dbReference type="Gene3D" id="3.90.190.10">
    <property type="entry name" value="Protein tyrosine phosphatase superfamily"/>
    <property type="match status" value="1"/>
</dbReference>
<comment type="subcellular location">
    <subcellularLocation>
        <location evidence="1">Cytoplasm</location>
        <location evidence="1">Cytoskeleton</location>
    </subcellularLocation>
</comment>
<dbReference type="EMBL" id="JAODUO010000437">
    <property type="protein sequence ID" value="KAK2180576.1"/>
    <property type="molecule type" value="Genomic_DNA"/>
</dbReference>
<dbReference type="InterPro" id="IPR018980">
    <property type="entry name" value="FERM_PH-like_C"/>
</dbReference>
<evidence type="ECO:0000256" key="2">
    <source>
        <dbReference type="ARBA" id="ARBA00009649"/>
    </source>
</evidence>
<evidence type="ECO:0000259" key="9">
    <source>
        <dbReference type="PROSITE" id="PS50055"/>
    </source>
</evidence>
<keyword evidence="7" id="KW-0206">Cytoskeleton</keyword>
<evidence type="ECO:0000313" key="12">
    <source>
        <dbReference type="EMBL" id="KAK2180576.1"/>
    </source>
</evidence>
<dbReference type="InterPro" id="IPR011993">
    <property type="entry name" value="PH-like_dom_sf"/>
</dbReference>
<dbReference type="SMART" id="SM01196">
    <property type="entry name" value="FERM_C"/>
    <property type="match status" value="1"/>
</dbReference>
<dbReference type="FunFam" id="1.20.80.10:FF:000014">
    <property type="entry name" value="Tyrosine-protein phosphatase non-receptor type"/>
    <property type="match status" value="1"/>
</dbReference>
<dbReference type="Pfam" id="PF09380">
    <property type="entry name" value="FERM_C"/>
    <property type="match status" value="1"/>
</dbReference>
<evidence type="ECO:0000259" key="10">
    <source>
        <dbReference type="PROSITE" id="PS50056"/>
    </source>
</evidence>
<dbReference type="PROSITE" id="PS00660">
    <property type="entry name" value="FERM_1"/>
    <property type="match status" value="1"/>
</dbReference>
<feature type="domain" description="Tyrosine specific protein phosphatases" evidence="10">
    <location>
        <begin position="1017"/>
        <end position="1096"/>
    </location>
</feature>
<dbReference type="SUPFAM" id="SSF54236">
    <property type="entry name" value="Ubiquitin-like"/>
    <property type="match status" value="1"/>
</dbReference>
<dbReference type="InterPro" id="IPR029071">
    <property type="entry name" value="Ubiquitin-like_domsf"/>
</dbReference>
<dbReference type="SUPFAM" id="SSF52799">
    <property type="entry name" value="(Phosphotyrosine protein) phosphatases II"/>
    <property type="match status" value="1"/>
</dbReference>
<keyword evidence="5" id="KW-0378">Hydrolase</keyword>
<dbReference type="InterPro" id="IPR000299">
    <property type="entry name" value="FERM_domain"/>
</dbReference>